<dbReference type="InterPro" id="IPR001498">
    <property type="entry name" value="Impact_N"/>
</dbReference>
<comment type="subcellular location">
    <subcellularLocation>
        <location evidence="1">Cytoplasm</location>
    </subcellularLocation>
</comment>
<dbReference type="Pfam" id="PF01205">
    <property type="entry name" value="Impact_N"/>
    <property type="match status" value="1"/>
</dbReference>
<dbReference type="InterPro" id="IPR036956">
    <property type="entry name" value="Impact_N_sf"/>
</dbReference>
<organism evidence="9 10">
    <name type="scientific">Hymenolepis diminuta</name>
    <name type="common">Rat tapeworm</name>
    <dbReference type="NCBI Taxonomy" id="6216"/>
    <lineage>
        <taxon>Eukaryota</taxon>
        <taxon>Metazoa</taxon>
        <taxon>Spiralia</taxon>
        <taxon>Lophotrochozoa</taxon>
        <taxon>Platyhelminthes</taxon>
        <taxon>Cestoda</taxon>
        <taxon>Eucestoda</taxon>
        <taxon>Cyclophyllidea</taxon>
        <taxon>Hymenolepididae</taxon>
        <taxon>Hymenolepis</taxon>
    </lineage>
</organism>
<evidence type="ECO:0000256" key="4">
    <source>
        <dbReference type="ARBA" id="ARBA00022491"/>
    </source>
</evidence>
<accession>A0A564ZC89</accession>
<gene>
    <name evidence="9" type="ORF">WMSIL1_LOCUS14065</name>
</gene>
<dbReference type="FunFam" id="3.10.110.10:FF:000050">
    <property type="entry name" value="eIF-2-alpha kinase GCN2"/>
    <property type="match status" value="1"/>
</dbReference>
<name>A0A564ZC89_HYMDI</name>
<dbReference type="InterPro" id="IPR006575">
    <property type="entry name" value="RWD_dom"/>
</dbReference>
<keyword evidence="6" id="KW-0346">Stress response</keyword>
<sequence length="321" mass="35562">MTEEIGFIDASEQNDELQALESIYPDEFTIIDHDQRCYKISVTSEGSKKHTVELKFTFIPGYPSENPPLYEISAPTLQKIQRSSLLQILNEVCMVSLGSAMIFSMVETIKSFLEEQDEENNQDFDIILELDDLTIDEPTDNVVRSAYAVPSIRDHLVACGRRLPIAEGVPCPKIYHGETITDRKSVFQAHCCEVSSLSEVSAFISTMLEDRKIAAATHNITAWYLRTKLKADAPTTSLVADYDDDGETQAGGRLLHLISLAAKEGVAVMVTRWYGGIHLGPDRFKHINNAASQLLTHAGLTKNSNPENIQSKSKGSGKKKA</sequence>
<dbReference type="PROSITE" id="PS50908">
    <property type="entry name" value="RWD"/>
    <property type="match status" value="1"/>
</dbReference>
<evidence type="ECO:0000256" key="7">
    <source>
        <dbReference type="SAM" id="MobiDB-lite"/>
    </source>
</evidence>
<dbReference type="PANTHER" id="PTHR16301:SF25">
    <property type="entry name" value="PROTEIN IMPACT"/>
    <property type="match status" value="1"/>
</dbReference>
<feature type="domain" description="RWD" evidence="8">
    <location>
        <begin position="15"/>
        <end position="116"/>
    </location>
</feature>
<dbReference type="Gene3D" id="3.30.230.30">
    <property type="entry name" value="Impact, N-terminal domain"/>
    <property type="match status" value="1"/>
</dbReference>
<dbReference type="Pfam" id="PF05773">
    <property type="entry name" value="RWD"/>
    <property type="match status" value="1"/>
</dbReference>
<dbReference type="AlphaFoldDB" id="A0A564ZC89"/>
<evidence type="ECO:0000256" key="3">
    <source>
        <dbReference type="ARBA" id="ARBA00022490"/>
    </source>
</evidence>
<keyword evidence="4" id="KW-0678">Repressor</keyword>
<evidence type="ECO:0000313" key="9">
    <source>
        <dbReference type="EMBL" id="VUZ56414.1"/>
    </source>
</evidence>
<dbReference type="GO" id="GO:0140469">
    <property type="term" value="P:GCN2-mediated signaling"/>
    <property type="evidence" value="ECO:0007669"/>
    <property type="project" value="TreeGrafter"/>
</dbReference>
<dbReference type="Proteomes" id="UP000321570">
    <property type="component" value="Unassembled WGS sequence"/>
</dbReference>
<keyword evidence="3" id="KW-0963">Cytoplasm</keyword>
<evidence type="ECO:0000256" key="2">
    <source>
        <dbReference type="ARBA" id="ARBA00007665"/>
    </source>
</evidence>
<dbReference type="GO" id="GO:0006446">
    <property type="term" value="P:regulation of translational initiation"/>
    <property type="evidence" value="ECO:0007669"/>
    <property type="project" value="TreeGrafter"/>
</dbReference>
<feature type="compositionally biased region" description="Polar residues" evidence="7">
    <location>
        <begin position="299"/>
        <end position="310"/>
    </location>
</feature>
<dbReference type="SUPFAM" id="SSF54211">
    <property type="entry name" value="Ribosomal protein S5 domain 2-like"/>
    <property type="match status" value="1"/>
</dbReference>
<dbReference type="GO" id="GO:0009893">
    <property type="term" value="P:positive regulation of metabolic process"/>
    <property type="evidence" value="ECO:0007669"/>
    <property type="project" value="UniProtKB-ARBA"/>
</dbReference>
<evidence type="ECO:0000256" key="5">
    <source>
        <dbReference type="ARBA" id="ARBA00022845"/>
    </source>
</evidence>
<dbReference type="EMBL" id="CABIJS010000703">
    <property type="protein sequence ID" value="VUZ56414.1"/>
    <property type="molecule type" value="Genomic_DNA"/>
</dbReference>
<feature type="region of interest" description="Disordered" evidence="7">
    <location>
        <begin position="299"/>
        <end position="321"/>
    </location>
</feature>
<evidence type="ECO:0000259" key="8">
    <source>
        <dbReference type="PROSITE" id="PS50908"/>
    </source>
</evidence>
<dbReference type="CDD" id="cd23821">
    <property type="entry name" value="RWD_IMPACT"/>
    <property type="match status" value="1"/>
</dbReference>
<dbReference type="InterPro" id="IPR020568">
    <property type="entry name" value="Ribosomal_Su5_D2-typ_SF"/>
</dbReference>
<protein>
    <recommendedName>
        <fullName evidence="8">RWD domain-containing protein</fullName>
    </recommendedName>
</protein>
<comment type="similarity">
    <text evidence="2">Belongs to the IMPACT family.</text>
</comment>
<dbReference type="GO" id="GO:0005737">
    <property type="term" value="C:cytoplasm"/>
    <property type="evidence" value="ECO:0007669"/>
    <property type="project" value="UniProtKB-SubCell"/>
</dbReference>
<evidence type="ECO:0000313" key="10">
    <source>
        <dbReference type="Proteomes" id="UP000321570"/>
    </source>
</evidence>
<evidence type="ECO:0000256" key="6">
    <source>
        <dbReference type="ARBA" id="ARBA00023016"/>
    </source>
</evidence>
<dbReference type="InterPro" id="IPR016135">
    <property type="entry name" value="UBQ-conjugating_enzyme/RWD"/>
</dbReference>
<dbReference type="SMART" id="SM00591">
    <property type="entry name" value="RWD"/>
    <property type="match status" value="1"/>
</dbReference>
<keyword evidence="10" id="KW-1185">Reference proteome</keyword>
<dbReference type="InterPro" id="IPR023582">
    <property type="entry name" value="Impact"/>
</dbReference>
<evidence type="ECO:0000256" key="1">
    <source>
        <dbReference type="ARBA" id="ARBA00004496"/>
    </source>
</evidence>
<dbReference type="SUPFAM" id="SSF54495">
    <property type="entry name" value="UBC-like"/>
    <property type="match status" value="1"/>
</dbReference>
<keyword evidence="5" id="KW-0810">Translation regulation</keyword>
<proteinExistence type="inferred from homology"/>
<dbReference type="PANTHER" id="PTHR16301">
    <property type="entry name" value="IMPACT-RELATED"/>
    <property type="match status" value="1"/>
</dbReference>
<dbReference type="Gene3D" id="3.10.110.10">
    <property type="entry name" value="Ubiquitin Conjugating Enzyme"/>
    <property type="match status" value="1"/>
</dbReference>
<reference evidence="9 10" key="1">
    <citation type="submission" date="2019-07" db="EMBL/GenBank/DDBJ databases">
        <authorList>
            <person name="Jastrzebski P J."/>
            <person name="Paukszto L."/>
            <person name="Jastrzebski P J."/>
        </authorList>
    </citation>
    <scope>NUCLEOTIDE SEQUENCE [LARGE SCALE GENOMIC DNA]</scope>
    <source>
        <strain evidence="9 10">WMS-il1</strain>
    </source>
</reference>